<dbReference type="PRINTS" id="PR00412">
    <property type="entry name" value="EPOXHYDRLASE"/>
</dbReference>
<dbReference type="SUPFAM" id="SSF53474">
    <property type="entry name" value="alpha/beta-Hydrolases"/>
    <property type="match status" value="1"/>
</dbReference>
<dbReference type="InterPro" id="IPR000639">
    <property type="entry name" value="Epox_hydrolase-like"/>
</dbReference>
<dbReference type="Proteomes" id="UP000281985">
    <property type="component" value="Unassembled WGS sequence"/>
</dbReference>
<feature type="chain" id="PRO_5018206697" evidence="2">
    <location>
        <begin position="22"/>
        <end position="311"/>
    </location>
</feature>
<dbReference type="PRINTS" id="PR00111">
    <property type="entry name" value="ABHYDROLASE"/>
</dbReference>
<dbReference type="PANTHER" id="PTHR42977">
    <property type="entry name" value="HYDROLASE-RELATED"/>
    <property type="match status" value="1"/>
</dbReference>
<reference evidence="4 5" key="1">
    <citation type="submission" date="2018-10" db="EMBL/GenBank/DDBJ databases">
        <title>Dokdonia luteus sp. nov., isolated from sea water.</title>
        <authorList>
            <person name="Zhou L.Y."/>
            <person name="Du Z.J."/>
        </authorList>
    </citation>
    <scope>NUCLEOTIDE SEQUENCE [LARGE SCALE GENOMIC DNA]</scope>
    <source>
        <strain evidence="4 5">SH27</strain>
    </source>
</reference>
<dbReference type="OrthoDB" id="9799612at2"/>
<dbReference type="InterPro" id="IPR051340">
    <property type="entry name" value="Haloalkane_dehalogenase"/>
</dbReference>
<dbReference type="GO" id="GO:0004301">
    <property type="term" value="F:epoxide hydrolase activity"/>
    <property type="evidence" value="ECO:0007669"/>
    <property type="project" value="TreeGrafter"/>
</dbReference>
<protein>
    <submittedName>
        <fullName evidence="4">Alpha/beta hydrolase</fullName>
    </submittedName>
</protein>
<dbReference type="PANTHER" id="PTHR42977:SF3">
    <property type="entry name" value="AB HYDROLASE-1 DOMAIN-CONTAINING PROTEIN"/>
    <property type="match status" value="1"/>
</dbReference>
<sequence length="311" mass="35620">MRLLLSALCALLLFSCKPYQSTIMKEGQVTYDRFRESQKIFNSTDGDIAYIDRGTSDKVIVLVHGVPTSGWLYRKMIDPLVAEGFRVIVPDMLGFGSSANPKGYDIYSEENHGKRLLALMDHLGIQNWTHVMHDAGGLWTWELIEKDPTRIENLVILNTIIYEEGFDPPVRMKKGFFARTAMWGYRNGITTNMLLKGLFKSGLKESTLNKTDVAGYKTPLREGKTRGMYYFFTQTCNALPDYQPMIQKVDIPTTVIWGTHDEMLLWEPQKEQVINDLNVKPENVHLIDAKHFVQEEKDSKIITLISSFLKE</sequence>
<evidence type="ECO:0000313" key="5">
    <source>
        <dbReference type="Proteomes" id="UP000281985"/>
    </source>
</evidence>
<dbReference type="InterPro" id="IPR029058">
    <property type="entry name" value="AB_hydrolase_fold"/>
</dbReference>
<organism evidence="4 5">
    <name type="scientific">Dokdonia sinensis</name>
    <dbReference type="NCBI Taxonomy" id="2479847"/>
    <lineage>
        <taxon>Bacteria</taxon>
        <taxon>Pseudomonadati</taxon>
        <taxon>Bacteroidota</taxon>
        <taxon>Flavobacteriia</taxon>
        <taxon>Flavobacteriales</taxon>
        <taxon>Flavobacteriaceae</taxon>
        <taxon>Dokdonia</taxon>
    </lineage>
</organism>
<feature type="signal peptide" evidence="2">
    <location>
        <begin position="1"/>
        <end position="21"/>
    </location>
</feature>
<feature type="domain" description="AB hydrolase-1" evidence="3">
    <location>
        <begin position="59"/>
        <end position="297"/>
    </location>
</feature>
<evidence type="ECO:0000259" key="3">
    <source>
        <dbReference type="Pfam" id="PF00561"/>
    </source>
</evidence>
<gene>
    <name evidence="4" type="ORF">EAX61_03125</name>
</gene>
<proteinExistence type="predicted"/>
<evidence type="ECO:0000313" key="4">
    <source>
        <dbReference type="EMBL" id="RMB63399.1"/>
    </source>
</evidence>
<dbReference type="Pfam" id="PF00561">
    <property type="entry name" value="Abhydrolase_1"/>
    <property type="match status" value="1"/>
</dbReference>
<dbReference type="PROSITE" id="PS51257">
    <property type="entry name" value="PROKAR_LIPOPROTEIN"/>
    <property type="match status" value="1"/>
</dbReference>
<accession>A0A3M0GQE3</accession>
<comment type="caution">
    <text evidence="4">The sequence shown here is derived from an EMBL/GenBank/DDBJ whole genome shotgun (WGS) entry which is preliminary data.</text>
</comment>
<evidence type="ECO:0000256" key="1">
    <source>
        <dbReference type="ARBA" id="ARBA00022801"/>
    </source>
</evidence>
<dbReference type="EMBL" id="REFV01000002">
    <property type="protein sequence ID" value="RMB63399.1"/>
    <property type="molecule type" value="Genomic_DNA"/>
</dbReference>
<dbReference type="AlphaFoldDB" id="A0A3M0GQE3"/>
<keyword evidence="1 4" id="KW-0378">Hydrolase</keyword>
<evidence type="ECO:0000256" key="2">
    <source>
        <dbReference type="SAM" id="SignalP"/>
    </source>
</evidence>
<keyword evidence="5" id="KW-1185">Reference proteome</keyword>
<name>A0A3M0GQE3_9FLAO</name>
<dbReference type="Gene3D" id="3.40.50.1820">
    <property type="entry name" value="alpha/beta hydrolase"/>
    <property type="match status" value="1"/>
</dbReference>
<keyword evidence="2" id="KW-0732">Signal</keyword>
<dbReference type="InterPro" id="IPR000073">
    <property type="entry name" value="AB_hydrolase_1"/>
</dbReference>